<evidence type="ECO:0000313" key="4">
    <source>
        <dbReference type="EMBL" id="EHR77375.1"/>
    </source>
</evidence>
<gene>
    <name evidence="4" type="ORF">OCC_12901</name>
</gene>
<dbReference type="GeneID" id="16549762"/>
<dbReference type="Proteomes" id="UP000015502">
    <property type="component" value="Chromosome"/>
</dbReference>
<dbReference type="EMBL" id="CP006670">
    <property type="protein sequence ID" value="EHR77375.1"/>
    <property type="molecule type" value="Genomic_DNA"/>
</dbReference>
<dbReference type="RefSeq" id="WP_004070178.1">
    <property type="nucleotide sequence ID" value="NC_022084.1"/>
</dbReference>
<dbReference type="InterPro" id="IPR027417">
    <property type="entry name" value="P-loop_NTPase"/>
</dbReference>
<sequence length="261" mass="29724">MNLELGFFPQGEIEERVERVPTGIIDPLLMGGIPKGSVVLLIGDPKSGKTTFITQFMYNQLIGGANVIGLLVDVSRYEFISNALDFGWGLMGYLNDKLHILDAYTQRLRGGPKFSFTEEVIPDIRDTSQVIDVIKDLTTKIILNNPHVDNPLIIGAVSSLTPLFFETEEKQIYKFLEDLKAFAHKNKQVWILEMNSGVEEPHVETIIKAIVDGIIEMKLFEEEKTLRRYLRVYGMRRTRHVLSWIPYEITESGIVLQNQNL</sequence>
<keyword evidence="5" id="KW-1185">Reference proteome</keyword>
<dbReference type="Pfam" id="PF06745">
    <property type="entry name" value="ATPase"/>
    <property type="match status" value="1"/>
</dbReference>
<dbReference type="PaxDb" id="523849-OCC_12901"/>
<organism evidence="4 5">
    <name type="scientific">Thermococcus litoralis (strain ATCC 51850 / DSM 5473 / JCM 8560 / NS-C)</name>
    <dbReference type="NCBI Taxonomy" id="523849"/>
    <lineage>
        <taxon>Archaea</taxon>
        <taxon>Methanobacteriati</taxon>
        <taxon>Methanobacteriota</taxon>
        <taxon>Thermococci</taxon>
        <taxon>Thermococcales</taxon>
        <taxon>Thermococcaceae</taxon>
        <taxon>Thermococcus</taxon>
    </lineage>
</organism>
<evidence type="ECO:0000313" key="5">
    <source>
        <dbReference type="Proteomes" id="UP000015502"/>
    </source>
</evidence>
<dbReference type="InterPro" id="IPR014774">
    <property type="entry name" value="KaiC-like_dom"/>
</dbReference>
<dbReference type="HOGENOM" id="CLU_053639_1_0_2"/>
<name>H3ZRG9_THELN</name>
<reference evidence="4 5" key="1">
    <citation type="journal article" date="2012" name="J. Bacteriol.">
        <title>Genome sequence of the model hyperthermophilic archaeon Thermococcus litoralis NS-C.</title>
        <authorList>
            <person name="Gardner A.F."/>
            <person name="Kumar S."/>
            <person name="Perler F.B."/>
        </authorList>
    </citation>
    <scope>NUCLEOTIDE SEQUENCE [LARGE SCALE GENOMIC DNA]</scope>
    <source>
        <strain evidence="5">ATCC 51850 / DSM 5473 / JCM 8560 / NS-C</strain>
    </source>
</reference>
<dbReference type="PROSITE" id="PS51146">
    <property type="entry name" value="KAIC"/>
    <property type="match status" value="1"/>
</dbReference>
<dbReference type="GO" id="GO:0005524">
    <property type="term" value="F:ATP binding"/>
    <property type="evidence" value="ECO:0007669"/>
    <property type="project" value="UniProtKB-KW"/>
</dbReference>
<dbReference type="PANTHER" id="PTHR43637:SF3">
    <property type="entry name" value="FLAGELLA-RELATED PROTEIN H-RELATED"/>
    <property type="match status" value="1"/>
</dbReference>
<keyword evidence="2" id="KW-0067">ATP-binding</keyword>
<evidence type="ECO:0000256" key="1">
    <source>
        <dbReference type="ARBA" id="ARBA00022741"/>
    </source>
</evidence>
<dbReference type="AlphaFoldDB" id="H3ZRG9"/>
<protein>
    <submittedName>
        <fullName evidence="4">Recombinase RecA</fullName>
    </submittedName>
</protein>
<dbReference type="SUPFAM" id="SSF52540">
    <property type="entry name" value="P-loop containing nucleoside triphosphate hydrolases"/>
    <property type="match status" value="1"/>
</dbReference>
<proteinExistence type="predicted"/>
<dbReference type="InterPro" id="IPR010624">
    <property type="entry name" value="KaiC_dom"/>
</dbReference>
<dbReference type="PANTHER" id="PTHR43637">
    <property type="entry name" value="UPF0273 PROTEIN TM_0370"/>
    <property type="match status" value="1"/>
</dbReference>
<feature type="domain" description="KaiC" evidence="3">
    <location>
        <begin position="18"/>
        <end position="261"/>
    </location>
</feature>
<dbReference type="Gene3D" id="3.40.50.300">
    <property type="entry name" value="P-loop containing nucleotide triphosphate hydrolases"/>
    <property type="match status" value="1"/>
</dbReference>
<accession>H3ZRG9</accession>
<evidence type="ECO:0000256" key="2">
    <source>
        <dbReference type="ARBA" id="ARBA00022840"/>
    </source>
</evidence>
<evidence type="ECO:0000259" key="3">
    <source>
        <dbReference type="PROSITE" id="PS51146"/>
    </source>
</evidence>
<keyword evidence="1" id="KW-0547">Nucleotide-binding</keyword>
<dbReference type="STRING" id="523849.OCC_12901"/>
<dbReference type="KEGG" id="tlt:OCC_12901"/>